<name>A0AAJ7FNB0_CEPCN</name>
<dbReference type="PANTHER" id="PTHR14553">
    <property type="entry name" value="UNCHARACTERIZED PROTEIN C1ORF50"/>
    <property type="match status" value="1"/>
</dbReference>
<dbReference type="RefSeq" id="XP_015600254.1">
    <property type="nucleotide sequence ID" value="XM_015744768.2"/>
</dbReference>
<proteinExistence type="predicted"/>
<dbReference type="Pfam" id="PF10504">
    <property type="entry name" value="DUF2452"/>
    <property type="match status" value="1"/>
</dbReference>
<dbReference type="KEGG" id="ccin:107270090"/>
<sequence>MKRSYMEMEHSNSSVPNKVVLVERNVTPQGIPLLNPTIIAKKGSNDLVELAIEIQQADNYVKANVCNKLQMIAQQMNFLKKQAETVLKEAKQNSILNHAACNFIKHPGHVYHLYQRESGQIYFSMLSPEEWGASGPPHRHKGSFRLEYDRSWTPLSDISTKDNELTIINKFLQATETSMCPSIIDGMIVDS</sequence>
<dbReference type="AlphaFoldDB" id="A0AAJ7FNB0"/>
<dbReference type="InterPro" id="IPR019534">
    <property type="entry name" value="DUF2452"/>
</dbReference>
<protein>
    <submittedName>
        <fullName evidence="2">Uncharacterized protein C1orf50 homolog</fullName>
    </submittedName>
</protein>
<keyword evidence="1" id="KW-1185">Reference proteome</keyword>
<evidence type="ECO:0000313" key="1">
    <source>
        <dbReference type="Proteomes" id="UP000694920"/>
    </source>
</evidence>
<gene>
    <name evidence="2" type="primary">LOC107270090</name>
</gene>
<dbReference type="PANTHER" id="PTHR14553:SF1">
    <property type="entry name" value="SIMILAR TO CHROMOSOME 1 OPEN READING FRAME 50"/>
    <property type="match status" value="1"/>
</dbReference>
<reference evidence="2" key="1">
    <citation type="submission" date="2025-08" db="UniProtKB">
        <authorList>
            <consortium name="RefSeq"/>
        </authorList>
    </citation>
    <scope>IDENTIFICATION</scope>
</reference>
<accession>A0AAJ7FNB0</accession>
<dbReference type="Proteomes" id="UP000694920">
    <property type="component" value="Unplaced"/>
</dbReference>
<organism evidence="1 2">
    <name type="scientific">Cephus cinctus</name>
    <name type="common">Wheat stem sawfly</name>
    <dbReference type="NCBI Taxonomy" id="211228"/>
    <lineage>
        <taxon>Eukaryota</taxon>
        <taxon>Metazoa</taxon>
        <taxon>Ecdysozoa</taxon>
        <taxon>Arthropoda</taxon>
        <taxon>Hexapoda</taxon>
        <taxon>Insecta</taxon>
        <taxon>Pterygota</taxon>
        <taxon>Neoptera</taxon>
        <taxon>Endopterygota</taxon>
        <taxon>Hymenoptera</taxon>
        <taxon>Cephoidea</taxon>
        <taxon>Cephidae</taxon>
        <taxon>Cephus</taxon>
    </lineage>
</organism>
<dbReference type="GeneID" id="107270090"/>
<evidence type="ECO:0000313" key="2">
    <source>
        <dbReference type="RefSeq" id="XP_015600254.1"/>
    </source>
</evidence>